<dbReference type="GO" id="GO:0005634">
    <property type="term" value="C:nucleus"/>
    <property type="evidence" value="ECO:0007669"/>
    <property type="project" value="TreeGrafter"/>
</dbReference>
<evidence type="ECO:0000256" key="3">
    <source>
        <dbReference type="ARBA" id="ARBA00022833"/>
    </source>
</evidence>
<dbReference type="InterPro" id="IPR001214">
    <property type="entry name" value="SET_dom"/>
</dbReference>
<gene>
    <name evidence="6" type="ORF">QTJ16_002012</name>
</gene>
<evidence type="ECO:0000259" key="5">
    <source>
        <dbReference type="PROSITE" id="PS50280"/>
    </source>
</evidence>
<evidence type="ECO:0000313" key="7">
    <source>
        <dbReference type="Proteomes" id="UP001285354"/>
    </source>
</evidence>
<evidence type="ECO:0000313" key="6">
    <source>
        <dbReference type="EMBL" id="KAK2628909.1"/>
    </source>
</evidence>
<dbReference type="PROSITE" id="PS50280">
    <property type="entry name" value="SET"/>
    <property type="match status" value="1"/>
</dbReference>
<keyword evidence="1" id="KW-0479">Metal-binding</keyword>
<keyword evidence="7" id="KW-1185">Reference proteome</keyword>
<organism evidence="6 7">
    <name type="scientific">Diplocarpon rosae</name>
    <dbReference type="NCBI Taxonomy" id="946125"/>
    <lineage>
        <taxon>Eukaryota</taxon>
        <taxon>Fungi</taxon>
        <taxon>Dikarya</taxon>
        <taxon>Ascomycota</taxon>
        <taxon>Pezizomycotina</taxon>
        <taxon>Leotiomycetes</taxon>
        <taxon>Helotiales</taxon>
        <taxon>Drepanopezizaceae</taxon>
        <taxon>Diplocarpon</taxon>
    </lineage>
</organism>
<dbReference type="PROSITE" id="PS01360">
    <property type="entry name" value="ZF_MYND_1"/>
    <property type="match status" value="1"/>
</dbReference>
<protein>
    <recommendedName>
        <fullName evidence="5">SET domain-containing protein</fullName>
    </recommendedName>
</protein>
<keyword evidence="3" id="KW-0862">Zinc</keyword>
<dbReference type="Gene3D" id="2.170.270.10">
    <property type="entry name" value="SET domain"/>
    <property type="match status" value="1"/>
</dbReference>
<keyword evidence="2" id="KW-0863">Zinc-finger</keyword>
<dbReference type="CDD" id="cd20071">
    <property type="entry name" value="SET_SMYD"/>
    <property type="match status" value="1"/>
</dbReference>
<dbReference type="InterPro" id="IPR046341">
    <property type="entry name" value="SET_dom_sf"/>
</dbReference>
<comment type="caution">
    <text evidence="6">The sequence shown here is derived from an EMBL/GenBank/DDBJ whole genome shotgun (WGS) entry which is preliminary data.</text>
</comment>
<evidence type="ECO:0000256" key="2">
    <source>
        <dbReference type="ARBA" id="ARBA00022771"/>
    </source>
</evidence>
<dbReference type="GO" id="GO:0008270">
    <property type="term" value="F:zinc ion binding"/>
    <property type="evidence" value="ECO:0007669"/>
    <property type="project" value="UniProtKB-KW"/>
</dbReference>
<dbReference type="SUPFAM" id="SSF82199">
    <property type="entry name" value="SET domain"/>
    <property type="match status" value="1"/>
</dbReference>
<sequence length="563" mass="63110">MDQSWSQNLYKPSSMAHSSPGCQISSEKVAGFQNKIIRATKRIQETPYLHFIWWERGAFLSQLGFPELAASDAYKAILLCNAGLDLCSPLGSIVRFTTAMYAVFNTDGLTMQTSEQLFRQVVGENLLTIRKSSYEMLINSMMDLFAYTDVIKTCIEARNLYPTGGESFDERNLIAKKQFHSNAKAHADSGFSIKDQKQNLVAGSCRVRSYPWLPARQRVRDKGLISIANNDLRVSSNSLEIQPSTIGGSVQGLAQPNCFGIFTTRRILKGKPFLKQTHPFAISLEQPELQCGNCFHFLADCSSVLDLKCCSIYRYCSTKCVTAALDNYHRAICGKDFSEIINRAHNSYGGKSEGTKYPGGETEMGHFTGWADKATDFKTMDPHFRYVEQVPVILIRYLAMAIQYGGDPLDHPHIAPLVANDTATGIMSWSFNGMILGPIKALEIMGIDIFADQRFDTWVLLTMWCRIQNNSAALDVGFPNSVMSPTYSWFNHSCSPNAANITTESQMACDTETVSLKTIQKGDEVFVSYLSDEDLKMGRRYRQQRLKSWFGSDCRCARCQEET</sequence>
<dbReference type="Proteomes" id="UP001285354">
    <property type="component" value="Unassembled WGS sequence"/>
</dbReference>
<dbReference type="Pfam" id="PF00856">
    <property type="entry name" value="SET"/>
    <property type="match status" value="1"/>
</dbReference>
<feature type="region of interest" description="Disordered" evidence="4">
    <location>
        <begin position="1"/>
        <end position="21"/>
    </location>
</feature>
<name>A0AAD9WH11_9HELO</name>
<evidence type="ECO:0000256" key="4">
    <source>
        <dbReference type="SAM" id="MobiDB-lite"/>
    </source>
</evidence>
<accession>A0AAD9WH11</accession>
<reference evidence="6" key="1">
    <citation type="submission" date="2023-06" db="EMBL/GenBank/DDBJ databases">
        <title>Draft genome of Marssonina rosae.</title>
        <authorList>
            <person name="Cheng Q."/>
        </authorList>
    </citation>
    <scope>NUCLEOTIDE SEQUENCE</scope>
    <source>
        <strain evidence="6">R4</strain>
    </source>
</reference>
<dbReference type="AlphaFoldDB" id="A0AAD9WH11"/>
<dbReference type="PANTHER" id="PTHR12197:SF251">
    <property type="entry name" value="EG:BACR7C10.4 PROTEIN"/>
    <property type="match status" value="1"/>
</dbReference>
<dbReference type="EMBL" id="JAUBYV010000002">
    <property type="protein sequence ID" value="KAK2628909.1"/>
    <property type="molecule type" value="Genomic_DNA"/>
</dbReference>
<evidence type="ECO:0000256" key="1">
    <source>
        <dbReference type="ARBA" id="ARBA00022723"/>
    </source>
</evidence>
<dbReference type="InterPro" id="IPR050869">
    <property type="entry name" value="H3K4_H4K5_MeTrfase"/>
</dbReference>
<dbReference type="InterPro" id="IPR002893">
    <property type="entry name" value="Znf_MYND"/>
</dbReference>
<dbReference type="PANTHER" id="PTHR12197">
    <property type="entry name" value="HISTONE-LYSINE N-METHYLTRANSFERASE SMYD"/>
    <property type="match status" value="1"/>
</dbReference>
<proteinExistence type="predicted"/>
<feature type="domain" description="SET" evidence="5">
    <location>
        <begin position="237"/>
        <end position="530"/>
    </location>
</feature>